<comment type="caution">
    <text evidence="2">The sequence shown here is derived from an EMBL/GenBank/DDBJ whole genome shotgun (WGS) entry which is preliminary data.</text>
</comment>
<keyword evidence="1" id="KW-0732">Signal</keyword>
<evidence type="ECO:0000313" key="2">
    <source>
        <dbReference type="EMBL" id="RDH46329.1"/>
    </source>
</evidence>
<proteinExistence type="predicted"/>
<dbReference type="Proteomes" id="UP000257039">
    <property type="component" value="Unassembled WGS sequence"/>
</dbReference>
<sequence length="154" mass="17152">MKIYKLFLISTILLSQFVSADVLKFYQVSESSEKICKEILFGGDDLISKKIKNNLVSIINVDPDKSFNVESTTKNENKLVITGKLFSEPEDPSQKLLGVTLHTSYKGVSGTLIKTEVNLKYNTPQLIGGVCNRDNAESEEAEASELWFALLSKK</sequence>
<dbReference type="AlphaFoldDB" id="A0A4P9VTX2"/>
<protein>
    <submittedName>
        <fullName evidence="2">Uncharacterized protein</fullName>
    </submittedName>
</protein>
<evidence type="ECO:0000313" key="3">
    <source>
        <dbReference type="Proteomes" id="UP000257039"/>
    </source>
</evidence>
<dbReference type="RefSeq" id="WP_094789105.1">
    <property type="nucleotide sequence ID" value="NZ_NDXW01000001.1"/>
</dbReference>
<evidence type="ECO:0000256" key="1">
    <source>
        <dbReference type="SAM" id="SignalP"/>
    </source>
</evidence>
<accession>A0A4P9VTX2</accession>
<dbReference type="EMBL" id="NDXW01000001">
    <property type="protein sequence ID" value="RDH46329.1"/>
    <property type="molecule type" value="Genomic_DNA"/>
</dbReference>
<keyword evidence="3" id="KW-1185">Reference proteome</keyword>
<reference evidence="2 3" key="1">
    <citation type="submission" date="2017-04" db="EMBL/GenBank/DDBJ databases">
        <title>Draft genome sequence of Zooshikella ganghwensis VG4 isolated from Red Sea sediments.</title>
        <authorList>
            <person name="Rehman Z."/>
            <person name="Alam I."/>
            <person name="Kamau A."/>
            <person name="Bajic V."/>
            <person name="Leiknes T."/>
        </authorList>
    </citation>
    <scope>NUCLEOTIDE SEQUENCE [LARGE SCALE GENOMIC DNA]</scope>
    <source>
        <strain evidence="2 3">VG4</strain>
    </source>
</reference>
<feature type="chain" id="PRO_5020316803" evidence="1">
    <location>
        <begin position="21"/>
        <end position="154"/>
    </location>
</feature>
<name>A0A4P9VTX2_9GAMM</name>
<organism evidence="2 3">
    <name type="scientific">Zooshikella ganghwensis</name>
    <dbReference type="NCBI Taxonomy" id="202772"/>
    <lineage>
        <taxon>Bacteria</taxon>
        <taxon>Pseudomonadati</taxon>
        <taxon>Pseudomonadota</taxon>
        <taxon>Gammaproteobacteria</taxon>
        <taxon>Oceanospirillales</taxon>
        <taxon>Zooshikellaceae</taxon>
        <taxon>Zooshikella</taxon>
    </lineage>
</organism>
<feature type="signal peptide" evidence="1">
    <location>
        <begin position="1"/>
        <end position="20"/>
    </location>
</feature>
<gene>
    <name evidence="2" type="ORF">B9G39_24355</name>
</gene>